<dbReference type="EMBL" id="LAVV01008287">
    <property type="protein sequence ID" value="KNZ53207.1"/>
    <property type="molecule type" value="Genomic_DNA"/>
</dbReference>
<feature type="region of interest" description="Disordered" evidence="1">
    <location>
        <begin position="1"/>
        <end position="23"/>
    </location>
</feature>
<protein>
    <submittedName>
        <fullName evidence="2">Uncharacterized protein</fullName>
    </submittedName>
</protein>
<reference evidence="2 3" key="1">
    <citation type="submission" date="2015-08" db="EMBL/GenBank/DDBJ databases">
        <title>Next Generation Sequencing and Analysis of the Genome of Puccinia sorghi L Schw, the Causal Agent of Maize Common Rust.</title>
        <authorList>
            <person name="Rochi L."/>
            <person name="Burguener G."/>
            <person name="Darino M."/>
            <person name="Turjanski A."/>
            <person name="Kreff E."/>
            <person name="Dieguez M.J."/>
            <person name="Sacco F."/>
        </authorList>
    </citation>
    <scope>NUCLEOTIDE SEQUENCE [LARGE SCALE GENOMIC DNA]</scope>
    <source>
        <strain evidence="2 3">RO10H11247</strain>
    </source>
</reference>
<organism evidence="2 3">
    <name type="scientific">Puccinia sorghi</name>
    <dbReference type="NCBI Taxonomy" id="27349"/>
    <lineage>
        <taxon>Eukaryota</taxon>
        <taxon>Fungi</taxon>
        <taxon>Dikarya</taxon>
        <taxon>Basidiomycota</taxon>
        <taxon>Pucciniomycotina</taxon>
        <taxon>Pucciniomycetes</taxon>
        <taxon>Pucciniales</taxon>
        <taxon>Pucciniaceae</taxon>
        <taxon>Puccinia</taxon>
    </lineage>
</organism>
<accession>A0A0L6UY88</accession>
<gene>
    <name evidence="2" type="ORF">VP01_3306g1</name>
</gene>
<dbReference type="VEuPathDB" id="FungiDB:VP01_3306g1"/>
<sequence length="106" mass="12175">MLTPLSSLHRRESVDNLPTIGNRNNDMTEAVLYERQAGQGVQSPSLLLRGGNPSFCLIKTFLSWKETISRLDGWNPYKERNMKDLADIAKEKKENDLPRDPDKQFK</sequence>
<name>A0A0L6UY88_9BASI</name>
<evidence type="ECO:0000313" key="3">
    <source>
        <dbReference type="Proteomes" id="UP000037035"/>
    </source>
</evidence>
<evidence type="ECO:0000256" key="1">
    <source>
        <dbReference type="SAM" id="MobiDB-lite"/>
    </source>
</evidence>
<comment type="caution">
    <text evidence="2">The sequence shown here is derived from an EMBL/GenBank/DDBJ whole genome shotgun (WGS) entry which is preliminary data.</text>
</comment>
<dbReference type="AlphaFoldDB" id="A0A0L6UY88"/>
<proteinExistence type="predicted"/>
<keyword evidence="3" id="KW-1185">Reference proteome</keyword>
<evidence type="ECO:0000313" key="2">
    <source>
        <dbReference type="EMBL" id="KNZ53207.1"/>
    </source>
</evidence>
<dbReference type="Proteomes" id="UP000037035">
    <property type="component" value="Unassembled WGS sequence"/>
</dbReference>